<dbReference type="InterPro" id="IPR036890">
    <property type="entry name" value="HATPase_C_sf"/>
</dbReference>
<evidence type="ECO:0000313" key="1">
    <source>
        <dbReference type="EMBL" id="GAF80749.1"/>
    </source>
</evidence>
<sequence>MNPLKPNNLFVEKPSVSGEQRSMKRSMRLAVKAKWGEIEKIRNKSSRFLESHGLTSDSVQALTMVISELIENSMKYGKFTPQKNKVTVDIHVDEDMVIAEIINPIDETAYKHLKELDKRIQWIRGYQDPFQAYAERLKEVSKKPLSDEESGLGLTRIAYEGKAILDFFLDEDDLLNVSAVANF</sequence>
<dbReference type="AlphaFoldDB" id="X0SIA6"/>
<protein>
    <submittedName>
        <fullName evidence="1">Uncharacterized protein</fullName>
    </submittedName>
</protein>
<dbReference type="SUPFAM" id="SSF55874">
    <property type="entry name" value="ATPase domain of HSP90 chaperone/DNA topoisomerase II/histidine kinase"/>
    <property type="match status" value="1"/>
</dbReference>
<reference evidence="1" key="1">
    <citation type="journal article" date="2014" name="Front. Microbiol.">
        <title>High frequency of phylogenetically diverse reductive dehalogenase-homologous genes in deep subseafloor sedimentary metagenomes.</title>
        <authorList>
            <person name="Kawai M."/>
            <person name="Futagami T."/>
            <person name="Toyoda A."/>
            <person name="Takaki Y."/>
            <person name="Nishi S."/>
            <person name="Hori S."/>
            <person name="Arai W."/>
            <person name="Tsubouchi T."/>
            <person name="Morono Y."/>
            <person name="Uchiyama I."/>
            <person name="Ito T."/>
            <person name="Fujiyama A."/>
            <person name="Inagaki F."/>
            <person name="Takami H."/>
        </authorList>
    </citation>
    <scope>NUCLEOTIDE SEQUENCE</scope>
    <source>
        <strain evidence="1">Expedition CK06-06</strain>
    </source>
</reference>
<gene>
    <name evidence="1" type="ORF">S01H1_01514</name>
</gene>
<proteinExistence type="predicted"/>
<name>X0SIA6_9ZZZZ</name>
<dbReference type="EMBL" id="BARS01000663">
    <property type="protein sequence ID" value="GAF80749.1"/>
    <property type="molecule type" value="Genomic_DNA"/>
</dbReference>
<comment type="caution">
    <text evidence="1">The sequence shown here is derived from an EMBL/GenBank/DDBJ whole genome shotgun (WGS) entry which is preliminary data.</text>
</comment>
<dbReference type="Gene3D" id="3.30.565.10">
    <property type="entry name" value="Histidine kinase-like ATPase, C-terminal domain"/>
    <property type="match status" value="1"/>
</dbReference>
<organism evidence="1">
    <name type="scientific">marine sediment metagenome</name>
    <dbReference type="NCBI Taxonomy" id="412755"/>
    <lineage>
        <taxon>unclassified sequences</taxon>
        <taxon>metagenomes</taxon>
        <taxon>ecological metagenomes</taxon>
    </lineage>
</organism>
<accession>X0SIA6</accession>